<evidence type="ECO:0000313" key="2">
    <source>
        <dbReference type="EMBL" id="CAF1498443.1"/>
    </source>
</evidence>
<feature type="non-terminal residue" evidence="2">
    <location>
        <position position="1"/>
    </location>
</feature>
<feature type="compositionally biased region" description="Acidic residues" evidence="1">
    <location>
        <begin position="10"/>
        <end position="38"/>
    </location>
</feature>
<protein>
    <submittedName>
        <fullName evidence="2">Uncharacterized protein</fullName>
    </submittedName>
</protein>
<name>A0A815SWM3_9BILA</name>
<dbReference type="AlphaFoldDB" id="A0A815SWM3"/>
<proteinExistence type="predicted"/>
<feature type="region of interest" description="Disordered" evidence="1">
    <location>
        <begin position="1"/>
        <end position="44"/>
    </location>
</feature>
<sequence>DEGDSRGDQDDGDDSGGDEGDSEGDGDGSESDEGDTEDDKNGFLSFSQRGIIECFCAVSKRPSRRQYKIFAISS</sequence>
<evidence type="ECO:0000313" key="4">
    <source>
        <dbReference type="Proteomes" id="UP000663829"/>
    </source>
</evidence>
<gene>
    <name evidence="2" type="ORF">GPM918_LOCUS36571</name>
    <name evidence="3" type="ORF">SRO942_LOCUS37315</name>
</gene>
<reference evidence="2" key="1">
    <citation type="submission" date="2021-02" db="EMBL/GenBank/DDBJ databases">
        <authorList>
            <person name="Nowell W R."/>
        </authorList>
    </citation>
    <scope>NUCLEOTIDE SEQUENCE</scope>
</reference>
<organism evidence="2 4">
    <name type="scientific">Didymodactylos carnosus</name>
    <dbReference type="NCBI Taxonomy" id="1234261"/>
    <lineage>
        <taxon>Eukaryota</taxon>
        <taxon>Metazoa</taxon>
        <taxon>Spiralia</taxon>
        <taxon>Gnathifera</taxon>
        <taxon>Rotifera</taxon>
        <taxon>Eurotatoria</taxon>
        <taxon>Bdelloidea</taxon>
        <taxon>Philodinida</taxon>
        <taxon>Philodinidae</taxon>
        <taxon>Didymodactylos</taxon>
    </lineage>
</organism>
<dbReference type="Proteomes" id="UP000681722">
    <property type="component" value="Unassembled WGS sequence"/>
</dbReference>
<comment type="caution">
    <text evidence="2">The sequence shown here is derived from an EMBL/GenBank/DDBJ whole genome shotgun (WGS) entry which is preliminary data.</text>
</comment>
<dbReference type="EMBL" id="CAJNOQ010022242">
    <property type="protein sequence ID" value="CAF1498443.1"/>
    <property type="molecule type" value="Genomic_DNA"/>
</dbReference>
<evidence type="ECO:0000256" key="1">
    <source>
        <dbReference type="SAM" id="MobiDB-lite"/>
    </source>
</evidence>
<keyword evidence="4" id="KW-1185">Reference proteome</keyword>
<evidence type="ECO:0000313" key="3">
    <source>
        <dbReference type="EMBL" id="CAF4360539.1"/>
    </source>
</evidence>
<dbReference type="Proteomes" id="UP000663829">
    <property type="component" value="Unassembled WGS sequence"/>
</dbReference>
<accession>A0A815SWM3</accession>
<dbReference type="EMBL" id="CAJOBC010087754">
    <property type="protein sequence ID" value="CAF4360539.1"/>
    <property type="molecule type" value="Genomic_DNA"/>
</dbReference>